<evidence type="ECO:0000313" key="4">
    <source>
        <dbReference type="Proteomes" id="UP000546252"/>
    </source>
</evidence>
<reference evidence="1" key="1">
    <citation type="submission" date="2015-12" db="EMBL/GenBank/DDBJ databases">
        <authorList>
            <person name="Shamseldin A."/>
            <person name="Moawad H."/>
            <person name="Abd El-Rahim W.M."/>
            <person name="Sadowsky M.J."/>
        </authorList>
    </citation>
    <scope>NUCLEOTIDE SEQUENCE [LARGE SCALE GENOMIC DNA]</scope>
    <source>
        <strain evidence="1">CD08_7</strain>
    </source>
</reference>
<keyword evidence="2" id="KW-0378">Hydrolase</keyword>
<accession>A0A0W8II68</accession>
<dbReference type="SUPFAM" id="SSF101386">
    <property type="entry name" value="all-alpha NTP pyrophosphatases"/>
    <property type="match status" value="1"/>
</dbReference>
<dbReference type="Gene3D" id="1.10.287.1080">
    <property type="entry name" value="MazG-like"/>
    <property type="match status" value="1"/>
</dbReference>
<dbReference type="EMBL" id="JACJIH010000001">
    <property type="protein sequence ID" value="MBA8922268.1"/>
    <property type="molecule type" value="Genomic_DNA"/>
</dbReference>
<dbReference type="RefSeq" id="WP_058887756.1">
    <property type="nucleotide sequence ID" value="NZ_BAAAKT010000004.1"/>
</dbReference>
<evidence type="ECO:0000313" key="2">
    <source>
        <dbReference type="EMBL" id="MBA8922268.1"/>
    </source>
</evidence>
<dbReference type="STRING" id="317018.AVL63_10270"/>
<comment type="caution">
    <text evidence="1">The sequence shown here is derived from an EMBL/GenBank/DDBJ whole genome shotgun (WGS) entry which is preliminary data.</text>
</comment>
<proteinExistence type="predicted"/>
<name>A0A0W8II68_9MICC</name>
<keyword evidence="3" id="KW-1185">Reference proteome</keyword>
<dbReference type="GO" id="GO:0016787">
    <property type="term" value="F:hydrolase activity"/>
    <property type="evidence" value="ECO:0007669"/>
    <property type="project" value="UniProtKB-KW"/>
</dbReference>
<evidence type="ECO:0000313" key="1">
    <source>
        <dbReference type="EMBL" id="KUG59523.1"/>
    </source>
</evidence>
<reference evidence="3" key="2">
    <citation type="submission" date="2015-12" db="EMBL/GenBank/DDBJ databases">
        <authorList>
            <person name="Nair G.R."/>
            <person name="Kaur G."/>
            <person name="Mayilraj S."/>
        </authorList>
    </citation>
    <scope>NUCLEOTIDE SEQUENCE [LARGE SCALE GENOMIC DNA]</scope>
    <source>
        <strain evidence="3">CD08_7</strain>
    </source>
</reference>
<dbReference type="Proteomes" id="UP000546252">
    <property type="component" value="Unassembled WGS sequence"/>
</dbReference>
<organism evidence="1 3">
    <name type="scientific">Nesterenkonia jeotgali</name>
    <dbReference type="NCBI Taxonomy" id="317018"/>
    <lineage>
        <taxon>Bacteria</taxon>
        <taxon>Bacillati</taxon>
        <taxon>Actinomycetota</taxon>
        <taxon>Actinomycetes</taxon>
        <taxon>Micrococcales</taxon>
        <taxon>Micrococcaceae</taxon>
        <taxon>Nesterenkonia</taxon>
    </lineage>
</organism>
<sequence>MHLNDIAQRIENLSVQYAQVYGINRSAEWALLKLTEELGELTQAHLTATGQSRDRDLSAEEQQNVVTRELGDVLGMCLVYAKQLGIDPETAIAEKWFPYEKTREDSAK</sequence>
<gene>
    <name evidence="1" type="ORF">AVL63_10270</name>
    <name evidence="2" type="ORF">HNR24_002201</name>
</gene>
<dbReference type="EMBL" id="LQBM01000002">
    <property type="protein sequence ID" value="KUG59523.1"/>
    <property type="molecule type" value="Genomic_DNA"/>
</dbReference>
<dbReference type="AlphaFoldDB" id="A0A0W8II68"/>
<dbReference type="Proteomes" id="UP000054023">
    <property type="component" value="Unassembled WGS sequence"/>
</dbReference>
<dbReference type="OrthoDB" id="9791898at2"/>
<reference evidence="2 4" key="3">
    <citation type="submission" date="2020-08" db="EMBL/GenBank/DDBJ databases">
        <title>Sequencing the genomes of 1000 actinobacteria strains.</title>
        <authorList>
            <person name="Klenk H.-P."/>
        </authorList>
    </citation>
    <scope>NUCLEOTIDE SEQUENCE [LARGE SCALE GENOMIC DNA]</scope>
    <source>
        <strain evidence="2 4">DSM 19081</strain>
    </source>
</reference>
<protein>
    <submittedName>
        <fullName evidence="2">NTP pyrophosphatase (Non-canonical NTP hydrolase)</fullName>
    </submittedName>
</protein>
<evidence type="ECO:0000313" key="3">
    <source>
        <dbReference type="Proteomes" id="UP000054023"/>
    </source>
</evidence>